<evidence type="ECO:0000256" key="2">
    <source>
        <dbReference type="HAMAP-Rule" id="MF_00795"/>
    </source>
</evidence>
<evidence type="ECO:0000256" key="3">
    <source>
        <dbReference type="SAM" id="MobiDB-lite"/>
    </source>
</evidence>
<comment type="caution">
    <text evidence="2">Once thought to be involved in copper homeostasis, experiments in E.coli have shown this is not the case.</text>
</comment>
<keyword evidence="5" id="KW-1185">Reference proteome</keyword>
<keyword evidence="2" id="KW-0963">Cytoplasm</keyword>
<organism evidence="4 5">
    <name type="scientific">Goodfellowiella coeruleoviolacea</name>
    <dbReference type="NCBI Taxonomy" id="334858"/>
    <lineage>
        <taxon>Bacteria</taxon>
        <taxon>Bacillati</taxon>
        <taxon>Actinomycetota</taxon>
        <taxon>Actinomycetes</taxon>
        <taxon>Pseudonocardiales</taxon>
        <taxon>Pseudonocardiaceae</taxon>
        <taxon>Goodfellowiella</taxon>
    </lineage>
</organism>
<comment type="subcellular location">
    <subcellularLocation>
        <location evidence="2">Cytoplasm</location>
    </subcellularLocation>
</comment>
<dbReference type="PANTHER" id="PTHR12598:SF0">
    <property type="entry name" value="COPPER HOMEOSTASIS PROTEIN CUTC HOMOLOG"/>
    <property type="match status" value="1"/>
</dbReference>
<dbReference type="SUPFAM" id="SSF110395">
    <property type="entry name" value="CutC-like"/>
    <property type="match status" value="1"/>
</dbReference>
<feature type="region of interest" description="Disordered" evidence="3">
    <location>
        <begin position="269"/>
        <end position="292"/>
    </location>
</feature>
<dbReference type="PANTHER" id="PTHR12598">
    <property type="entry name" value="COPPER HOMEOSTASIS PROTEIN CUTC"/>
    <property type="match status" value="1"/>
</dbReference>
<evidence type="ECO:0000256" key="1">
    <source>
        <dbReference type="ARBA" id="ARBA00007768"/>
    </source>
</evidence>
<accession>A0AAE3KFJ3</accession>
<proteinExistence type="inferred from homology"/>
<dbReference type="Proteomes" id="UP001206128">
    <property type="component" value="Unassembled WGS sequence"/>
</dbReference>
<name>A0AAE3KFJ3_9PSEU</name>
<evidence type="ECO:0000313" key="5">
    <source>
        <dbReference type="Proteomes" id="UP001206128"/>
    </source>
</evidence>
<comment type="similarity">
    <text evidence="1 2">Belongs to the CutC family.</text>
</comment>
<reference evidence="4" key="1">
    <citation type="submission" date="2022-06" db="EMBL/GenBank/DDBJ databases">
        <title>Genomic Encyclopedia of Archaeal and Bacterial Type Strains, Phase II (KMG-II): from individual species to whole genera.</title>
        <authorList>
            <person name="Goeker M."/>
        </authorList>
    </citation>
    <scope>NUCLEOTIDE SEQUENCE</scope>
    <source>
        <strain evidence="4">DSM 43935</strain>
    </source>
</reference>
<gene>
    <name evidence="2" type="primary">cutC</name>
    <name evidence="4" type="ORF">LX83_001869</name>
</gene>
<dbReference type="InterPro" id="IPR036822">
    <property type="entry name" value="CutC-like_dom_sf"/>
</dbReference>
<dbReference type="EMBL" id="JAMTCK010000004">
    <property type="protein sequence ID" value="MCP2165020.1"/>
    <property type="molecule type" value="Genomic_DNA"/>
</dbReference>
<dbReference type="RefSeq" id="WP_253769438.1">
    <property type="nucleotide sequence ID" value="NZ_JAMTCK010000004.1"/>
</dbReference>
<dbReference type="AlphaFoldDB" id="A0AAE3KFJ3"/>
<dbReference type="Pfam" id="PF03932">
    <property type="entry name" value="CutC"/>
    <property type="match status" value="1"/>
</dbReference>
<dbReference type="InterPro" id="IPR005627">
    <property type="entry name" value="CutC-like"/>
</dbReference>
<dbReference type="GO" id="GO:0005737">
    <property type="term" value="C:cytoplasm"/>
    <property type="evidence" value="ECO:0007669"/>
    <property type="project" value="UniProtKB-SubCell"/>
</dbReference>
<sequence>MIRLELSVDTLAGAVAADALGADRVELCAAAVDGGLTPSRGVVARAVRGCHRAEVHVLIRPRGGDFTYTGDEVAAMVADIADAVEAGAAGVVTGALDAAGRVDRAVLRELVAAARGRPVTFHRAIDVSADPLAALAEVADLGVARVLTSGAATTAEAGAALIAEMVRQAPPGVAIMACGGIRPHNARAVLAATGVRDLHAAPRRPVRSAALGADRAGAVGQPGTVGQPGAVGQPGGAGQRVSFASGNPPAGYDRYELDEQAARELRAITAGPFRGTPVDGTPVAGAPFDPAG</sequence>
<dbReference type="GO" id="GO:0005507">
    <property type="term" value="F:copper ion binding"/>
    <property type="evidence" value="ECO:0007669"/>
    <property type="project" value="TreeGrafter"/>
</dbReference>
<comment type="caution">
    <text evidence="4">The sequence shown here is derived from an EMBL/GenBank/DDBJ whole genome shotgun (WGS) entry which is preliminary data.</text>
</comment>
<protein>
    <recommendedName>
        <fullName evidence="2">PF03932 family protein CutC</fullName>
    </recommendedName>
</protein>
<evidence type="ECO:0000313" key="4">
    <source>
        <dbReference type="EMBL" id="MCP2165020.1"/>
    </source>
</evidence>
<dbReference type="Gene3D" id="3.20.20.380">
    <property type="entry name" value="Copper homeostasis (CutC) domain"/>
    <property type="match status" value="1"/>
</dbReference>
<feature type="compositionally biased region" description="Low complexity" evidence="3">
    <location>
        <begin position="216"/>
        <end position="231"/>
    </location>
</feature>
<dbReference type="HAMAP" id="MF_00795">
    <property type="entry name" value="CutC"/>
    <property type="match status" value="1"/>
</dbReference>
<feature type="region of interest" description="Disordered" evidence="3">
    <location>
        <begin position="214"/>
        <end position="253"/>
    </location>
</feature>